<gene>
    <name evidence="1" type="ORF">bas27_0194</name>
</gene>
<evidence type="ECO:0000313" key="2">
    <source>
        <dbReference type="Proteomes" id="UP000828574"/>
    </source>
</evidence>
<dbReference type="EMBL" id="MZ501108">
    <property type="protein sequence ID" value="QXV85233.1"/>
    <property type="molecule type" value="Genomic_DNA"/>
</dbReference>
<accession>A0AAE7W1A8</accession>
<organism evidence="1 2">
    <name type="scientific">Escherichia phage TrudiGerster</name>
    <dbReference type="NCBI Taxonomy" id="2851991"/>
    <lineage>
        <taxon>Viruses</taxon>
        <taxon>Duplodnaviria</taxon>
        <taxon>Heunggongvirae</taxon>
        <taxon>Uroviricota</taxon>
        <taxon>Caudoviricetes</taxon>
        <taxon>Demerecviridae</taxon>
        <taxon>Markadamsvirinae</taxon>
        <taxon>Epseptimavirus</taxon>
        <taxon>Epseptimavirus trudigerster</taxon>
    </lineage>
</organism>
<dbReference type="Proteomes" id="UP000828574">
    <property type="component" value="Segment"/>
</dbReference>
<proteinExistence type="predicted"/>
<reference evidence="2" key="1">
    <citation type="journal article" date="2021" name="PLoS Biol.">
        <title>Systematic exploration of Escherichia coli phage-host interactions with the BASEL phage collection.</title>
        <authorList>
            <person name="Maffei E."/>
            <person name="Shaidullina A."/>
            <person name="Burkolter M."/>
            <person name="Heyer Y."/>
            <person name="Estermann F."/>
            <person name="Druelle V."/>
            <person name="Sauer P."/>
            <person name="Willi L."/>
            <person name="Michaelis S."/>
            <person name="Hilbi H."/>
            <person name="Thaler D.S."/>
            <person name="Harms A."/>
        </authorList>
    </citation>
    <scope>NUCLEOTIDE SEQUENCE [LARGE SCALE GENOMIC DNA]</scope>
    <source>
        <strain evidence="2">Bas27</strain>
    </source>
</reference>
<name>A0AAE7W1A8_9CAUD</name>
<protein>
    <submittedName>
        <fullName evidence="1">Uncharacterized protein</fullName>
    </submittedName>
</protein>
<dbReference type="GeneID" id="300968843"/>
<keyword evidence="2" id="KW-1185">Reference proteome</keyword>
<dbReference type="RefSeq" id="YP_011992329.1">
    <property type="nucleotide sequence ID" value="NC_105114.1"/>
</dbReference>
<evidence type="ECO:0000313" key="1">
    <source>
        <dbReference type="EMBL" id="QXV85233.1"/>
    </source>
</evidence>
<sequence length="90" mass="10512">MSIKINIPSSKNVSDVYDISQIRQGTVYQNIKDGECYIYQNELNGHSYIIESHDFYSFETDHEAREFISDNDLPDAWKETNLNFVVSLEK</sequence>